<comment type="caution">
    <text evidence="3">The sequence shown here is derived from an EMBL/GenBank/DDBJ whole genome shotgun (WGS) entry which is preliminary data.</text>
</comment>
<dbReference type="Pfam" id="PF16036">
    <property type="entry name" value="Chalcone_3"/>
    <property type="match status" value="1"/>
</dbReference>
<dbReference type="RefSeq" id="WP_126756416.1">
    <property type="nucleotide sequence ID" value="NZ_PIPQ01000001.1"/>
</dbReference>
<dbReference type="Proteomes" id="UP000286976">
    <property type="component" value="Unassembled WGS sequence"/>
</dbReference>
<keyword evidence="4" id="KW-1185">Reference proteome</keyword>
<accession>A0A432X9N1</accession>
<evidence type="ECO:0000313" key="4">
    <source>
        <dbReference type="Proteomes" id="UP000286976"/>
    </source>
</evidence>
<sequence length="183" mass="20801">MMGKQNILMVWLISLLALSSPTSIAMEVTKFTSDEAAFVRLGQTRVQVMLFKVYDATLETDTGRYPGYNRLRLSLRYLRSISSESLVEATAKEWRRLGFPTTQVSLAWLQQLASIWPHVTAGDMIIAEHVKGEGIVFTDSQKVLGVIESEQFAQQFLAIWLSDKSRFRSNRNELLGLNERGRK</sequence>
<organism evidence="3 4">
    <name type="scientific">Aliidiomarina taiwanensis</name>
    <dbReference type="NCBI Taxonomy" id="946228"/>
    <lineage>
        <taxon>Bacteria</taxon>
        <taxon>Pseudomonadati</taxon>
        <taxon>Pseudomonadota</taxon>
        <taxon>Gammaproteobacteria</taxon>
        <taxon>Alteromonadales</taxon>
        <taxon>Idiomarinaceae</taxon>
        <taxon>Aliidiomarina</taxon>
    </lineage>
</organism>
<feature type="signal peptide" evidence="1">
    <location>
        <begin position="1"/>
        <end position="25"/>
    </location>
</feature>
<dbReference type="EMBL" id="PIPQ01000001">
    <property type="protein sequence ID" value="RUO44020.1"/>
    <property type="molecule type" value="Genomic_DNA"/>
</dbReference>
<gene>
    <name evidence="3" type="ORF">CWE15_02230</name>
</gene>
<evidence type="ECO:0000259" key="2">
    <source>
        <dbReference type="Pfam" id="PF16036"/>
    </source>
</evidence>
<dbReference type="OrthoDB" id="8527419at2"/>
<keyword evidence="1" id="KW-0732">Signal</keyword>
<dbReference type="AlphaFoldDB" id="A0A432X9N1"/>
<dbReference type="InterPro" id="IPR016087">
    <property type="entry name" value="Chalcone_isomerase"/>
</dbReference>
<feature type="chain" id="PRO_5019001447" description="Chalcone isomerase domain-containing protein" evidence="1">
    <location>
        <begin position="26"/>
        <end position="183"/>
    </location>
</feature>
<evidence type="ECO:0000313" key="3">
    <source>
        <dbReference type="EMBL" id="RUO44020.1"/>
    </source>
</evidence>
<proteinExistence type="predicted"/>
<name>A0A432X9N1_9GAMM</name>
<evidence type="ECO:0000256" key="1">
    <source>
        <dbReference type="SAM" id="SignalP"/>
    </source>
</evidence>
<reference evidence="3 4" key="1">
    <citation type="journal article" date="2011" name="Front. Microbiol.">
        <title>Genomic signatures of strain selection and enhancement in Bacillus atrophaeus var. globigii, a historical biowarfare simulant.</title>
        <authorList>
            <person name="Gibbons H.S."/>
            <person name="Broomall S.M."/>
            <person name="McNew L.A."/>
            <person name="Daligault H."/>
            <person name="Chapman C."/>
            <person name="Bruce D."/>
            <person name="Karavis M."/>
            <person name="Krepps M."/>
            <person name="McGregor P.A."/>
            <person name="Hong C."/>
            <person name="Park K.H."/>
            <person name="Akmal A."/>
            <person name="Feldman A."/>
            <person name="Lin J.S."/>
            <person name="Chang W.E."/>
            <person name="Higgs B.W."/>
            <person name="Demirev P."/>
            <person name="Lindquist J."/>
            <person name="Liem A."/>
            <person name="Fochler E."/>
            <person name="Read T.D."/>
            <person name="Tapia R."/>
            <person name="Johnson S."/>
            <person name="Bishop-Lilly K.A."/>
            <person name="Detter C."/>
            <person name="Han C."/>
            <person name="Sozhamannan S."/>
            <person name="Rosenzweig C.N."/>
            <person name="Skowronski E.W."/>
        </authorList>
    </citation>
    <scope>NUCLEOTIDE SEQUENCE [LARGE SCALE GENOMIC DNA]</scope>
    <source>
        <strain evidence="3 4">AIT1</strain>
    </source>
</reference>
<feature type="domain" description="Chalcone isomerase" evidence="2">
    <location>
        <begin position="69"/>
        <end position="176"/>
    </location>
</feature>
<protein>
    <recommendedName>
        <fullName evidence="2">Chalcone isomerase domain-containing protein</fullName>
    </recommendedName>
</protein>